<name>A0A9X3TWP0_9PROT</name>
<keyword evidence="8 12" id="KW-0066">ATP synthesis</keyword>
<keyword evidence="1 12" id="KW-0813">Transport</keyword>
<evidence type="ECO:0000256" key="1">
    <source>
        <dbReference type="ARBA" id="ARBA00022448"/>
    </source>
</evidence>
<protein>
    <recommendedName>
        <fullName evidence="12">ATP synthase subunit b</fullName>
    </recommendedName>
    <alternativeName>
        <fullName evidence="12">ATP synthase F(0) sector subunit b</fullName>
    </alternativeName>
    <alternativeName>
        <fullName evidence="12">ATPase subunit I</fullName>
    </alternativeName>
    <alternativeName>
        <fullName evidence="12">F-type ATPase subunit b</fullName>
        <shortName evidence="12">F-ATPase subunit b</shortName>
    </alternativeName>
</protein>
<dbReference type="GO" id="GO:0005886">
    <property type="term" value="C:plasma membrane"/>
    <property type="evidence" value="ECO:0007669"/>
    <property type="project" value="UniProtKB-SubCell"/>
</dbReference>
<evidence type="ECO:0000256" key="8">
    <source>
        <dbReference type="ARBA" id="ARBA00023310"/>
    </source>
</evidence>
<evidence type="ECO:0000256" key="12">
    <source>
        <dbReference type="HAMAP-Rule" id="MF_01398"/>
    </source>
</evidence>
<evidence type="ECO:0000256" key="5">
    <source>
        <dbReference type="ARBA" id="ARBA00022989"/>
    </source>
</evidence>
<keyword evidence="16" id="KW-1185">Reference proteome</keyword>
<comment type="caution">
    <text evidence="15">The sequence shown here is derived from an EMBL/GenBank/DDBJ whole genome shotgun (WGS) entry which is preliminary data.</text>
</comment>
<dbReference type="HAMAP" id="MF_01398">
    <property type="entry name" value="ATP_synth_b_bprime"/>
    <property type="match status" value="1"/>
</dbReference>
<keyword evidence="14" id="KW-0175">Coiled coil</keyword>
<evidence type="ECO:0000313" key="16">
    <source>
        <dbReference type="Proteomes" id="UP001141619"/>
    </source>
</evidence>
<keyword evidence="7 12" id="KW-0472">Membrane</keyword>
<comment type="subunit">
    <text evidence="12">F-type ATPases have 2 components, F(1) - the catalytic core - and F(0) - the membrane proton channel. F(1) has five subunits: alpha(3), beta(3), gamma(1), delta(1), epsilon(1). F(0) has three main subunits: a(1), b(2) and c(10-14). The alpha and beta chains form an alternating ring which encloses part of the gamma chain. F(1) is attached to F(0) by a central stalk formed by the gamma and epsilon chains, while a peripheral stalk is formed by the delta and b chains.</text>
</comment>
<evidence type="ECO:0000256" key="6">
    <source>
        <dbReference type="ARBA" id="ARBA00023065"/>
    </source>
</evidence>
<dbReference type="RefSeq" id="WP_274943072.1">
    <property type="nucleotide sequence ID" value="NZ_JANWOI010000002.1"/>
</dbReference>
<proteinExistence type="inferred from homology"/>
<gene>
    <name evidence="12" type="primary">atpF</name>
    <name evidence="15" type="ORF">NYP16_05290</name>
</gene>
<keyword evidence="5 12" id="KW-1133">Transmembrane helix</keyword>
<dbReference type="AlphaFoldDB" id="A0A9X3TWP0"/>
<keyword evidence="2 12" id="KW-0138">CF(0)</keyword>
<dbReference type="Pfam" id="PF00430">
    <property type="entry name" value="ATP-synt_B"/>
    <property type="match status" value="1"/>
</dbReference>
<evidence type="ECO:0000313" key="15">
    <source>
        <dbReference type="EMBL" id="MDA5193370.1"/>
    </source>
</evidence>
<dbReference type="GO" id="GO:0012505">
    <property type="term" value="C:endomembrane system"/>
    <property type="evidence" value="ECO:0007669"/>
    <property type="project" value="UniProtKB-SubCell"/>
</dbReference>
<evidence type="ECO:0000256" key="4">
    <source>
        <dbReference type="ARBA" id="ARBA00022781"/>
    </source>
</evidence>
<comment type="similarity">
    <text evidence="12 13">Belongs to the ATPase B chain family.</text>
</comment>
<comment type="subcellular location">
    <subcellularLocation>
        <location evidence="12">Cell membrane</location>
        <topology evidence="12">Single-pass membrane protein</topology>
    </subcellularLocation>
    <subcellularLocation>
        <location evidence="11">Endomembrane system</location>
        <topology evidence="11">Single-pass membrane protein</topology>
    </subcellularLocation>
</comment>
<evidence type="ECO:0000256" key="7">
    <source>
        <dbReference type="ARBA" id="ARBA00023136"/>
    </source>
</evidence>
<dbReference type="InterPro" id="IPR002146">
    <property type="entry name" value="ATP_synth_b/b'su_bac/chlpt"/>
</dbReference>
<feature type="transmembrane region" description="Helical" evidence="12">
    <location>
        <begin position="6"/>
        <end position="22"/>
    </location>
</feature>
<sequence length="161" mass="17407">MLTDPSFWVAVALLLFFGVLIWKKVPSLIGGALDKQIAGIRREIEQAKALRIEAQTLLARFEQDQKDAAETAKGMLATAEREAKIITDDAARALDELIARRSAMASDKIAQAEAAAIKEVRKVAVEAATAAATRLIASNLGQKDRDTLVSTAIDGLDKRLH</sequence>
<accession>A0A9X3TWP0</accession>
<keyword evidence="4 12" id="KW-0375">Hydrogen ion transport</keyword>
<evidence type="ECO:0000256" key="11">
    <source>
        <dbReference type="ARBA" id="ARBA00037847"/>
    </source>
</evidence>
<reference evidence="15" key="2">
    <citation type="journal article" date="2023" name="Syst. Appl. Microbiol.">
        <title>Govania unica gen. nov., sp. nov., a rare biosphere bacterium that represents a novel family in the class Alphaproteobacteria.</title>
        <authorList>
            <person name="Vandamme P."/>
            <person name="Peeters C."/>
            <person name="Hettiarachchi A."/>
            <person name="Cnockaert M."/>
            <person name="Carlier A."/>
        </authorList>
    </citation>
    <scope>NUCLEOTIDE SEQUENCE</scope>
    <source>
        <strain evidence="15">LMG 31809</strain>
    </source>
</reference>
<comment type="function">
    <text evidence="9 12">F(1)F(0) ATP synthase produces ATP from ADP in the presence of a proton or sodium gradient. F-type ATPases consist of two structural domains, F(1) containing the extramembraneous catalytic core and F(0) containing the membrane proton channel, linked together by a central stalk and a peripheral stalk. During catalysis, ATP synthesis in the catalytic domain of F(1) is coupled via a rotary mechanism of the central stalk subunits to proton translocation.</text>
</comment>
<dbReference type="GO" id="GO:0045259">
    <property type="term" value="C:proton-transporting ATP synthase complex"/>
    <property type="evidence" value="ECO:0007669"/>
    <property type="project" value="UniProtKB-KW"/>
</dbReference>
<keyword evidence="3 12" id="KW-0812">Transmembrane</keyword>
<evidence type="ECO:0000256" key="2">
    <source>
        <dbReference type="ARBA" id="ARBA00022547"/>
    </source>
</evidence>
<dbReference type="Proteomes" id="UP001141619">
    <property type="component" value="Unassembled WGS sequence"/>
</dbReference>
<organism evidence="15 16">
    <name type="scientific">Govanella unica</name>
    <dbReference type="NCBI Taxonomy" id="2975056"/>
    <lineage>
        <taxon>Bacteria</taxon>
        <taxon>Pseudomonadati</taxon>
        <taxon>Pseudomonadota</taxon>
        <taxon>Alphaproteobacteria</taxon>
        <taxon>Emcibacterales</taxon>
        <taxon>Govanellaceae</taxon>
        <taxon>Govanella</taxon>
    </lineage>
</organism>
<keyword evidence="6 12" id="KW-0406">Ion transport</keyword>
<comment type="function">
    <text evidence="10">Component of the F(0) channel, it forms part of the peripheral stalk, linking F(1) to F(0). The b'-subunit is a diverged and duplicated form of b found in plants and photosynthetic bacteria.</text>
</comment>
<evidence type="ECO:0000256" key="13">
    <source>
        <dbReference type="RuleBase" id="RU003848"/>
    </source>
</evidence>
<evidence type="ECO:0000256" key="14">
    <source>
        <dbReference type="SAM" id="Coils"/>
    </source>
</evidence>
<reference evidence="15" key="1">
    <citation type="submission" date="2022-08" db="EMBL/GenBank/DDBJ databases">
        <authorList>
            <person name="Vandamme P."/>
            <person name="Hettiarachchi A."/>
            <person name="Peeters C."/>
            <person name="Cnockaert M."/>
            <person name="Carlier A."/>
        </authorList>
    </citation>
    <scope>NUCLEOTIDE SEQUENCE</scope>
    <source>
        <strain evidence="15">LMG 31809</strain>
    </source>
</reference>
<dbReference type="EMBL" id="JANWOI010000002">
    <property type="protein sequence ID" value="MDA5193370.1"/>
    <property type="molecule type" value="Genomic_DNA"/>
</dbReference>
<keyword evidence="12" id="KW-1003">Cell membrane</keyword>
<dbReference type="GO" id="GO:0046933">
    <property type="term" value="F:proton-transporting ATP synthase activity, rotational mechanism"/>
    <property type="evidence" value="ECO:0007669"/>
    <property type="project" value="UniProtKB-UniRule"/>
</dbReference>
<evidence type="ECO:0000256" key="9">
    <source>
        <dbReference type="ARBA" id="ARBA00025198"/>
    </source>
</evidence>
<dbReference type="CDD" id="cd06503">
    <property type="entry name" value="ATP-synt_Fo_b"/>
    <property type="match status" value="1"/>
</dbReference>
<evidence type="ECO:0000256" key="10">
    <source>
        <dbReference type="ARBA" id="ARBA00025614"/>
    </source>
</evidence>
<evidence type="ECO:0000256" key="3">
    <source>
        <dbReference type="ARBA" id="ARBA00022692"/>
    </source>
</evidence>
<feature type="coiled-coil region" evidence="14">
    <location>
        <begin position="40"/>
        <end position="96"/>
    </location>
</feature>